<dbReference type="EMBL" id="JACYFC010000001">
    <property type="protein sequence ID" value="MBD5769549.1"/>
    <property type="molecule type" value="Genomic_DNA"/>
</dbReference>
<name>A0ABR8NU16_9GAMM</name>
<dbReference type="InterPro" id="IPR024530">
    <property type="entry name" value="QSregVF_b"/>
</dbReference>
<evidence type="ECO:0000313" key="1">
    <source>
        <dbReference type="EMBL" id="MBD5769549.1"/>
    </source>
</evidence>
<accession>A0ABR8NU16</accession>
<dbReference type="RefSeq" id="WP_191592948.1">
    <property type="nucleotide sequence ID" value="NZ_JACYFC010000001.1"/>
</dbReference>
<keyword evidence="2" id="KW-1185">Reference proteome</keyword>
<comment type="caution">
    <text evidence="1">The sequence shown here is derived from an EMBL/GenBank/DDBJ whole genome shotgun (WGS) entry which is preliminary data.</text>
</comment>
<reference evidence="1 2" key="1">
    <citation type="submission" date="2020-09" db="EMBL/GenBank/DDBJ databases">
        <title>Marinomonas sp. nov., isolated from the cysticercosis algae of Qingdao, China.</title>
        <authorList>
            <person name="Sun X."/>
        </authorList>
    </citation>
    <scope>NUCLEOTIDE SEQUENCE [LARGE SCALE GENOMIC DNA]</scope>
    <source>
        <strain evidence="1 2">SM2066</strain>
    </source>
</reference>
<dbReference type="Pfam" id="PF12843">
    <property type="entry name" value="QSregVF_b"/>
    <property type="match status" value="1"/>
</dbReference>
<sequence length="87" mass="10146">MFSQEDLIQLARQTMPFGKYNGRVLIDLPEEYLLWFSHKGWPTGNLGKWLQLALEIKINGLESLIDPLREPSKEKVEKSKVSIRFDN</sequence>
<dbReference type="Proteomes" id="UP000604161">
    <property type="component" value="Unassembled WGS sequence"/>
</dbReference>
<proteinExistence type="predicted"/>
<protein>
    <submittedName>
        <fullName evidence="1">DUF3820 family protein</fullName>
    </submittedName>
</protein>
<organism evidence="1 2">
    <name type="scientific">Marinomonas colpomeniae</name>
    <dbReference type="NCBI Taxonomy" id="2774408"/>
    <lineage>
        <taxon>Bacteria</taxon>
        <taxon>Pseudomonadati</taxon>
        <taxon>Pseudomonadota</taxon>
        <taxon>Gammaproteobacteria</taxon>
        <taxon>Oceanospirillales</taxon>
        <taxon>Oceanospirillaceae</taxon>
        <taxon>Marinomonas</taxon>
    </lineage>
</organism>
<evidence type="ECO:0000313" key="2">
    <source>
        <dbReference type="Proteomes" id="UP000604161"/>
    </source>
</evidence>
<gene>
    <name evidence="1" type="ORF">IF202_00660</name>
</gene>